<dbReference type="RefSeq" id="WP_309240297.1">
    <property type="nucleotide sequence ID" value="NZ_JBHSXS010000048.1"/>
</dbReference>
<dbReference type="Gene3D" id="3.40.50.2300">
    <property type="match status" value="2"/>
</dbReference>
<dbReference type="SMART" id="SM00354">
    <property type="entry name" value="HTH_LACI"/>
    <property type="match status" value="1"/>
</dbReference>
<dbReference type="PANTHER" id="PTHR30146:SF148">
    <property type="entry name" value="HTH-TYPE TRANSCRIPTIONAL REPRESSOR PURR-RELATED"/>
    <property type="match status" value="1"/>
</dbReference>
<evidence type="ECO:0000313" key="8">
    <source>
        <dbReference type="Proteomes" id="UP001596380"/>
    </source>
</evidence>
<dbReference type="Pfam" id="PF00356">
    <property type="entry name" value="LacI"/>
    <property type="match status" value="1"/>
</dbReference>
<keyword evidence="1" id="KW-0678">Repressor</keyword>
<dbReference type="Gene3D" id="1.10.260.40">
    <property type="entry name" value="lambda repressor-like DNA-binding domains"/>
    <property type="match status" value="1"/>
</dbReference>
<feature type="region of interest" description="Disordered" evidence="5">
    <location>
        <begin position="334"/>
        <end position="359"/>
    </location>
</feature>
<dbReference type="PROSITE" id="PS50932">
    <property type="entry name" value="HTH_LACI_2"/>
    <property type="match status" value="1"/>
</dbReference>
<dbReference type="PANTHER" id="PTHR30146">
    <property type="entry name" value="LACI-RELATED TRANSCRIPTIONAL REPRESSOR"/>
    <property type="match status" value="1"/>
</dbReference>
<reference evidence="8" key="1">
    <citation type="journal article" date="2019" name="Int. J. Syst. Evol. Microbiol.">
        <title>The Global Catalogue of Microorganisms (GCM) 10K type strain sequencing project: providing services to taxonomists for standard genome sequencing and annotation.</title>
        <authorList>
            <consortium name="The Broad Institute Genomics Platform"/>
            <consortium name="The Broad Institute Genome Sequencing Center for Infectious Disease"/>
            <person name="Wu L."/>
            <person name="Ma J."/>
        </authorList>
    </citation>
    <scope>NUCLEOTIDE SEQUENCE [LARGE SCALE GENOMIC DNA]</scope>
    <source>
        <strain evidence="8">JCM 3369</strain>
    </source>
</reference>
<comment type="caution">
    <text evidence="7">The sequence shown here is derived from an EMBL/GenBank/DDBJ whole genome shotgun (WGS) entry which is preliminary data.</text>
</comment>
<dbReference type="InterPro" id="IPR028082">
    <property type="entry name" value="Peripla_BP_I"/>
</dbReference>
<feature type="domain" description="HTH lacI-type" evidence="6">
    <location>
        <begin position="8"/>
        <end position="62"/>
    </location>
</feature>
<evidence type="ECO:0000313" key="7">
    <source>
        <dbReference type="EMBL" id="MFC6886149.1"/>
    </source>
</evidence>
<accession>A0ABW2CZZ2</accession>
<dbReference type="InterPro" id="IPR046335">
    <property type="entry name" value="LacI/GalR-like_sensor"/>
</dbReference>
<dbReference type="Pfam" id="PF13377">
    <property type="entry name" value="Peripla_BP_3"/>
    <property type="match status" value="1"/>
</dbReference>
<dbReference type="SUPFAM" id="SSF47413">
    <property type="entry name" value="lambda repressor-like DNA-binding domains"/>
    <property type="match status" value="1"/>
</dbReference>
<evidence type="ECO:0000256" key="2">
    <source>
        <dbReference type="ARBA" id="ARBA00023015"/>
    </source>
</evidence>
<dbReference type="SUPFAM" id="SSF53822">
    <property type="entry name" value="Periplasmic binding protein-like I"/>
    <property type="match status" value="1"/>
</dbReference>
<protein>
    <submittedName>
        <fullName evidence="7">LacI family DNA-binding transcriptional regulator</fullName>
    </submittedName>
</protein>
<dbReference type="InterPro" id="IPR010982">
    <property type="entry name" value="Lambda_DNA-bd_dom_sf"/>
</dbReference>
<name>A0ABW2CZZ2_9ACTN</name>
<dbReference type="CDD" id="cd01392">
    <property type="entry name" value="HTH_LacI"/>
    <property type="match status" value="1"/>
</dbReference>
<evidence type="ECO:0000256" key="4">
    <source>
        <dbReference type="ARBA" id="ARBA00023163"/>
    </source>
</evidence>
<keyword evidence="8" id="KW-1185">Reference proteome</keyword>
<organism evidence="7 8">
    <name type="scientific">Actinomadura yumaensis</name>
    <dbReference type="NCBI Taxonomy" id="111807"/>
    <lineage>
        <taxon>Bacteria</taxon>
        <taxon>Bacillati</taxon>
        <taxon>Actinomycetota</taxon>
        <taxon>Actinomycetes</taxon>
        <taxon>Streptosporangiales</taxon>
        <taxon>Thermomonosporaceae</taxon>
        <taxon>Actinomadura</taxon>
    </lineage>
</organism>
<keyword evidence="4" id="KW-0804">Transcription</keyword>
<gene>
    <name evidence="7" type="ORF">ACFQKB_40765</name>
</gene>
<evidence type="ECO:0000256" key="1">
    <source>
        <dbReference type="ARBA" id="ARBA00022491"/>
    </source>
</evidence>
<dbReference type="Proteomes" id="UP001596380">
    <property type="component" value="Unassembled WGS sequence"/>
</dbReference>
<evidence type="ECO:0000256" key="5">
    <source>
        <dbReference type="SAM" id="MobiDB-lite"/>
    </source>
</evidence>
<evidence type="ECO:0000259" key="6">
    <source>
        <dbReference type="PROSITE" id="PS50932"/>
    </source>
</evidence>
<keyword evidence="2" id="KW-0805">Transcription regulation</keyword>
<proteinExistence type="predicted"/>
<sequence>MAAERRTATIKDVAAAAGVGIATVSRVFTGGGPVGAETRERVLAAASALDYRPSALGRGLKLRRSGGIGLVVPDVADPFCAELAAGVLACARSLGEHVIVDAAHGDPAREAEIVDRLAEQRVDGIIAVPAGEAAAWRALAGVGASVVFADRVLPALPEIPSVLADDGAGVRALAEYLVGLGHRRIGFLGAAAPGGAPGTRERAFRAALDELGVPADEDLVVTSRPSRDSAYAAAAGLLQRRADATALLAAGHLHGEAAVLVSRELDLRVPADVSIGMVDDVAWAELCDPPLTAVARPARDMGYRACEMLLRDRSRRGRGRPVLLPTELIVRGSCGPPRTARASARASARGVRGGGRAGP</sequence>
<dbReference type="InterPro" id="IPR000843">
    <property type="entry name" value="HTH_LacI"/>
</dbReference>
<dbReference type="EMBL" id="JBHSXS010000048">
    <property type="protein sequence ID" value="MFC6886149.1"/>
    <property type="molecule type" value="Genomic_DNA"/>
</dbReference>
<dbReference type="GO" id="GO:0003677">
    <property type="term" value="F:DNA binding"/>
    <property type="evidence" value="ECO:0007669"/>
    <property type="project" value="UniProtKB-KW"/>
</dbReference>
<keyword evidence="3 7" id="KW-0238">DNA-binding</keyword>
<evidence type="ECO:0000256" key="3">
    <source>
        <dbReference type="ARBA" id="ARBA00023125"/>
    </source>
</evidence>
<feature type="compositionally biased region" description="Low complexity" evidence="5">
    <location>
        <begin position="335"/>
        <end position="350"/>
    </location>
</feature>